<dbReference type="FunFam" id="3.30.390.80:FF:000001">
    <property type="entry name" value="DNA repair protein RAD52 homolog"/>
    <property type="match status" value="1"/>
</dbReference>
<dbReference type="GO" id="GO:0005634">
    <property type="term" value="C:nucleus"/>
    <property type="evidence" value="ECO:0007669"/>
    <property type="project" value="TreeGrafter"/>
</dbReference>
<protein>
    <recommendedName>
        <fullName evidence="7">DNA repair and recombination protein RAD52</fullName>
    </recommendedName>
</protein>
<reference evidence="5" key="1">
    <citation type="submission" date="2011-01" db="EMBL/GenBank/DDBJ databases">
        <title>The Genome Sequence of Nematocida parisii strain ERTm3.</title>
        <authorList>
            <consortium name="The Broad Institute Genome Sequencing Platform"/>
            <consortium name="The Broad Institute Genome Sequencing Center for Infectious Disease"/>
            <person name="Cuomo C."/>
            <person name="Troemel E."/>
            <person name="Young S.K."/>
            <person name="Zeng Q."/>
            <person name="Gargeya S."/>
            <person name="Fitzgerald M."/>
            <person name="Haas B."/>
            <person name="Abouelleil A."/>
            <person name="Alvarado L."/>
            <person name="Arachchi H.M."/>
            <person name="Berlin A."/>
            <person name="Chapman S.B."/>
            <person name="Gearin G."/>
            <person name="Goldberg J."/>
            <person name="Griggs A."/>
            <person name="Gujja S."/>
            <person name="Hansen M."/>
            <person name="Heiman D."/>
            <person name="Howarth C."/>
            <person name="Larimer J."/>
            <person name="Lui A."/>
            <person name="MacDonald P.J.P."/>
            <person name="McCowen C."/>
            <person name="Montmayeur A."/>
            <person name="Murphy C."/>
            <person name="Neiman D."/>
            <person name="Pearson M."/>
            <person name="Priest M."/>
            <person name="Roberts A."/>
            <person name="Saif S."/>
            <person name="Shea T."/>
            <person name="Sisk P."/>
            <person name="Stolte C."/>
            <person name="Sykes S."/>
            <person name="Wortman J."/>
            <person name="Nusbaum C."/>
            <person name="Birren B."/>
        </authorList>
    </citation>
    <scope>NUCLEOTIDE SEQUENCE</scope>
    <source>
        <strain evidence="5">ERTm3</strain>
    </source>
</reference>
<evidence type="ECO:0000313" key="5">
    <source>
        <dbReference type="EMBL" id="EIJ88100.1"/>
    </source>
</evidence>
<dbReference type="OMA" id="GPEYISF"/>
<dbReference type="OrthoDB" id="206565at2759"/>
<dbReference type="Proteomes" id="UP000002872">
    <property type="component" value="Unassembled WGS sequence"/>
</dbReference>
<evidence type="ECO:0000313" key="6">
    <source>
        <dbReference type="Proteomes" id="UP000002872"/>
    </source>
</evidence>
<dbReference type="SUPFAM" id="SSF54768">
    <property type="entry name" value="dsRNA-binding domain-like"/>
    <property type="match status" value="1"/>
</dbReference>
<dbReference type="STRING" id="935791.I3EFV3"/>
<comment type="similarity">
    <text evidence="1">Belongs to the RAD52 family.</text>
</comment>
<dbReference type="GO" id="GO:0045002">
    <property type="term" value="P:double-strand break repair via single-strand annealing"/>
    <property type="evidence" value="ECO:0007669"/>
    <property type="project" value="TreeGrafter"/>
</dbReference>
<dbReference type="InParanoid" id="I3EFV3"/>
<evidence type="ECO:0000256" key="2">
    <source>
        <dbReference type="ARBA" id="ARBA00022763"/>
    </source>
</evidence>
<keyword evidence="4" id="KW-0234">DNA repair</keyword>
<dbReference type="FunCoup" id="I3EFV3">
    <property type="interactions" value="79"/>
</dbReference>
<dbReference type="VEuPathDB" id="MicrosporidiaDB:NEQG_01544"/>
<dbReference type="AlphaFoldDB" id="I3EFV3"/>
<keyword evidence="6" id="KW-1185">Reference proteome</keyword>
<dbReference type="PANTHER" id="PTHR12132:SF1">
    <property type="entry name" value="DNA REPAIR PROTEIN RAD52 HOMOLOG"/>
    <property type="match status" value="1"/>
</dbReference>
<dbReference type="Gene3D" id="3.30.390.80">
    <property type="entry name" value="DNA repair protein Rad52/59/22"/>
    <property type="match status" value="1"/>
</dbReference>
<dbReference type="Pfam" id="PF04098">
    <property type="entry name" value="Rad52_Rad22"/>
    <property type="match status" value="1"/>
</dbReference>
<evidence type="ECO:0000256" key="1">
    <source>
        <dbReference type="ARBA" id="ARBA00006638"/>
    </source>
</evidence>
<dbReference type="InterPro" id="IPR042525">
    <property type="entry name" value="Rad52_Rad59_Rad22_sf"/>
</dbReference>
<evidence type="ECO:0000256" key="3">
    <source>
        <dbReference type="ARBA" id="ARBA00023172"/>
    </source>
</evidence>
<keyword evidence="3" id="KW-0233">DNA recombination</keyword>
<dbReference type="EMBL" id="GL870879">
    <property type="protein sequence ID" value="EIJ88100.1"/>
    <property type="molecule type" value="Genomic_DNA"/>
</dbReference>
<proteinExistence type="inferred from homology"/>
<accession>I3EFV3</accession>
<keyword evidence="2" id="KW-0227">DNA damage</keyword>
<dbReference type="HOGENOM" id="CLU_1245694_0_0_1"/>
<evidence type="ECO:0000256" key="4">
    <source>
        <dbReference type="ARBA" id="ARBA00023204"/>
    </source>
</evidence>
<dbReference type="InterPro" id="IPR007232">
    <property type="entry name" value="Rad52_Rad59_Rad22"/>
</dbReference>
<dbReference type="GO" id="GO:0003697">
    <property type="term" value="F:single-stranded DNA binding"/>
    <property type="evidence" value="ECO:0007669"/>
    <property type="project" value="UniProtKB-ARBA"/>
</dbReference>
<dbReference type="GO" id="GO:0006312">
    <property type="term" value="P:mitotic recombination"/>
    <property type="evidence" value="ECO:0007669"/>
    <property type="project" value="TreeGrafter"/>
</dbReference>
<dbReference type="InterPro" id="IPR041247">
    <property type="entry name" value="Rad52_fam"/>
</dbReference>
<sequence length="222" mass="24657">MSNNINIKKELERPLGPEYISFRNTGYSEEPYIEGWTAIQMANRIFGYDGWSSHIIDVNTVSTEDTHDGRSTVAAKAHVRITLVSGIFREDIGFGVAERVNGKGKAIKQAYKSAVTDAIKRTLKQFGKALGSCCNDKNYIRHIKQVKKKNCPINESDLIRPGSHPFTVQGTINIPSNIADVTEKGVKMHEDKLDQVGIIENKRNSIGSKKPLPSIEDLLSSE</sequence>
<dbReference type="GO" id="GO:0000724">
    <property type="term" value="P:double-strand break repair via homologous recombination"/>
    <property type="evidence" value="ECO:0007669"/>
    <property type="project" value="TreeGrafter"/>
</dbReference>
<organism evidence="5 6">
    <name type="scientific">Nematocida parisii (strain ERTm3)</name>
    <name type="common">Nematode killer fungus</name>
    <dbReference type="NCBI Taxonomy" id="935791"/>
    <lineage>
        <taxon>Eukaryota</taxon>
        <taxon>Fungi</taxon>
        <taxon>Fungi incertae sedis</taxon>
        <taxon>Microsporidia</taxon>
        <taxon>Nematocida</taxon>
    </lineage>
</organism>
<name>I3EFV3_NEMP3</name>
<gene>
    <name evidence="5" type="ORF">NEQG_01544</name>
</gene>
<evidence type="ECO:0008006" key="7">
    <source>
        <dbReference type="Google" id="ProtNLM"/>
    </source>
</evidence>
<dbReference type="PANTHER" id="PTHR12132">
    <property type="entry name" value="DNA REPAIR AND RECOMBINATION PROTEIN RAD52, RAD59"/>
    <property type="match status" value="1"/>
</dbReference>